<dbReference type="GO" id="GO:0005655">
    <property type="term" value="C:nucleolar ribonuclease P complex"/>
    <property type="evidence" value="ECO:0007669"/>
    <property type="project" value="TreeGrafter"/>
</dbReference>
<dbReference type="PANTHER" id="PTHR28272">
    <property type="entry name" value="RIBONUCLEASES P/MRP PROTEIN SUBUNIT POP3"/>
    <property type="match status" value="1"/>
</dbReference>
<dbReference type="Proteomes" id="UP001203297">
    <property type="component" value="Unassembled WGS sequence"/>
</dbReference>
<dbReference type="GO" id="GO:0034965">
    <property type="term" value="P:intronic box C/D snoRNA processing"/>
    <property type="evidence" value="ECO:0007669"/>
    <property type="project" value="TreeGrafter"/>
</dbReference>
<feature type="region of interest" description="Disordered" evidence="1">
    <location>
        <begin position="276"/>
        <end position="298"/>
    </location>
</feature>
<feature type="compositionally biased region" description="Polar residues" evidence="1">
    <location>
        <begin position="1"/>
        <end position="21"/>
    </location>
</feature>
<evidence type="ECO:0000313" key="2">
    <source>
        <dbReference type="EMBL" id="KAI0308132.1"/>
    </source>
</evidence>
<name>A0AAD4MD29_9AGAM</name>
<comment type="caution">
    <text evidence="2">The sequence shown here is derived from an EMBL/GenBank/DDBJ whole genome shotgun (WGS) entry which is preliminary data.</text>
</comment>
<organism evidence="2 3">
    <name type="scientific">Multifurca ochricompacta</name>
    <dbReference type="NCBI Taxonomy" id="376703"/>
    <lineage>
        <taxon>Eukaryota</taxon>
        <taxon>Fungi</taxon>
        <taxon>Dikarya</taxon>
        <taxon>Basidiomycota</taxon>
        <taxon>Agaricomycotina</taxon>
        <taxon>Agaricomycetes</taxon>
        <taxon>Russulales</taxon>
        <taxon>Russulaceae</taxon>
        <taxon>Multifurca</taxon>
    </lineage>
</organism>
<keyword evidence="3" id="KW-1185">Reference proteome</keyword>
<dbReference type="PANTHER" id="PTHR28272:SF1">
    <property type="entry name" value="RIBONUCLEASES P_MRP PROTEIN SUBUNIT POP3"/>
    <property type="match status" value="1"/>
</dbReference>
<dbReference type="GO" id="GO:0000172">
    <property type="term" value="C:ribonuclease MRP complex"/>
    <property type="evidence" value="ECO:0007669"/>
    <property type="project" value="TreeGrafter"/>
</dbReference>
<protein>
    <submittedName>
        <fullName evidence="2">Uncharacterized protein</fullName>
    </submittedName>
</protein>
<dbReference type="Pfam" id="PF08228">
    <property type="entry name" value="RNase_P_pop3"/>
    <property type="match status" value="1"/>
</dbReference>
<gene>
    <name evidence="2" type="ORF">B0F90DRAFT_1665028</name>
</gene>
<dbReference type="GO" id="GO:0000171">
    <property type="term" value="F:ribonuclease MRP activity"/>
    <property type="evidence" value="ECO:0007669"/>
    <property type="project" value="TreeGrafter"/>
</dbReference>
<dbReference type="EMBL" id="WTXG01000001">
    <property type="protein sequence ID" value="KAI0308132.1"/>
    <property type="molecule type" value="Genomic_DNA"/>
</dbReference>
<evidence type="ECO:0000313" key="3">
    <source>
        <dbReference type="Proteomes" id="UP001203297"/>
    </source>
</evidence>
<evidence type="ECO:0000256" key="1">
    <source>
        <dbReference type="SAM" id="MobiDB-lite"/>
    </source>
</evidence>
<dbReference type="InterPro" id="IPR013241">
    <property type="entry name" value="RNase_P_Pop3"/>
</dbReference>
<feature type="region of interest" description="Disordered" evidence="1">
    <location>
        <begin position="1"/>
        <end position="22"/>
    </location>
</feature>
<proteinExistence type="predicted"/>
<dbReference type="GO" id="GO:0008033">
    <property type="term" value="P:tRNA processing"/>
    <property type="evidence" value="ECO:0007669"/>
    <property type="project" value="InterPro"/>
</dbReference>
<reference evidence="2" key="1">
    <citation type="journal article" date="2022" name="New Phytol.">
        <title>Evolutionary transition to the ectomycorrhizal habit in the genomes of a hyperdiverse lineage of mushroom-forming fungi.</title>
        <authorList>
            <person name="Looney B."/>
            <person name="Miyauchi S."/>
            <person name="Morin E."/>
            <person name="Drula E."/>
            <person name="Courty P.E."/>
            <person name="Kohler A."/>
            <person name="Kuo A."/>
            <person name="LaButti K."/>
            <person name="Pangilinan J."/>
            <person name="Lipzen A."/>
            <person name="Riley R."/>
            <person name="Andreopoulos W."/>
            <person name="He G."/>
            <person name="Johnson J."/>
            <person name="Nolan M."/>
            <person name="Tritt A."/>
            <person name="Barry K.W."/>
            <person name="Grigoriev I.V."/>
            <person name="Nagy L.G."/>
            <person name="Hibbett D."/>
            <person name="Henrissat B."/>
            <person name="Matheny P.B."/>
            <person name="Labbe J."/>
            <person name="Martin F.M."/>
        </authorList>
    </citation>
    <scope>NUCLEOTIDE SEQUENCE</scope>
    <source>
        <strain evidence="2">BPL690</strain>
    </source>
</reference>
<dbReference type="GO" id="GO:0004526">
    <property type="term" value="F:ribonuclease P activity"/>
    <property type="evidence" value="ECO:0007669"/>
    <property type="project" value="TreeGrafter"/>
</dbReference>
<dbReference type="GO" id="GO:0006364">
    <property type="term" value="P:rRNA processing"/>
    <property type="evidence" value="ECO:0007669"/>
    <property type="project" value="InterPro"/>
</dbReference>
<dbReference type="GO" id="GO:0005829">
    <property type="term" value="C:cytosol"/>
    <property type="evidence" value="ECO:0007669"/>
    <property type="project" value="TreeGrafter"/>
</dbReference>
<dbReference type="AlphaFoldDB" id="A0AAD4MD29"/>
<sequence>MSESVARVYTNTSRRASNQQSVDRKPIYRSVLGNPFHVEWPTISPGLQQSILIQLTALFDGVAAHYQLVGNARKKARLTASSYHKGQADSHVRGESNCNPLDPSTSTPPIILHITAGINEVTKSLETEARLSRQTIISSNMIRNLNTNATQPLIRVIFICHSDLGTPALVSHLPQLVALCNSERSEGHKIKVVQLPVGAQTALVNALGYLKRISVMALDNLAPGLDQLEPLLATVPDPPASWLISTQKVALEPSHIKQLLTSSPKDMKVAKVQRARGRAAAKEKKRVKSLAPHGGPSV</sequence>
<feature type="compositionally biased region" description="Basic residues" evidence="1">
    <location>
        <begin position="276"/>
        <end position="288"/>
    </location>
</feature>
<accession>A0AAD4MD29</accession>
<feature type="region of interest" description="Disordered" evidence="1">
    <location>
        <begin position="83"/>
        <end position="103"/>
    </location>
</feature>